<keyword evidence="2" id="KW-0157">Chromophore</keyword>
<keyword evidence="3" id="KW-0089">Bile pigment</keyword>
<name>A0A1W5YQN2_9CYAN</name>
<proteinExistence type="inferred from homology"/>
<accession>A0A1W5YQN2</accession>
<evidence type="ECO:0000256" key="2">
    <source>
        <dbReference type="ARBA" id="ARBA00022991"/>
    </source>
</evidence>
<dbReference type="InterPro" id="IPR009050">
    <property type="entry name" value="Globin-like_sf"/>
</dbReference>
<dbReference type="GO" id="GO:0030089">
    <property type="term" value="C:phycobilisome"/>
    <property type="evidence" value="ECO:0007669"/>
    <property type="project" value="InterPro"/>
</dbReference>
<evidence type="ECO:0000256" key="1">
    <source>
        <dbReference type="ARBA" id="ARBA00008182"/>
    </source>
</evidence>
<evidence type="ECO:0000313" key="4">
    <source>
        <dbReference type="EMBL" id="ARI47214.1"/>
    </source>
</evidence>
<dbReference type="SUPFAM" id="SSF46458">
    <property type="entry name" value="Globin-like"/>
    <property type="match status" value="1"/>
</dbReference>
<dbReference type="InterPro" id="IPR038719">
    <property type="entry name" value="Phycobilisome_asu/bsu_sf"/>
</dbReference>
<dbReference type="Gene3D" id="1.10.490.20">
    <property type="entry name" value="Phycocyanins"/>
    <property type="match status" value="1"/>
</dbReference>
<dbReference type="Pfam" id="PF00502">
    <property type="entry name" value="Phycobilisome"/>
    <property type="match status" value="1"/>
</dbReference>
<dbReference type="AlphaFoldDB" id="A0A1W5YQN2"/>
<evidence type="ECO:0000256" key="3">
    <source>
        <dbReference type="ARBA" id="ARBA00023307"/>
    </source>
</evidence>
<reference evidence="4" key="1">
    <citation type="submission" date="2016-03" db="EMBL/GenBank/DDBJ databases">
        <title>Evolutionary relationship of filamentous cyanobacteria by cpcBA-IGS region.</title>
        <authorList>
            <person name="Bhuvaneshwari T."/>
            <person name="Subramanian G."/>
            <person name="Uma L."/>
            <person name="Prabaharan D."/>
        </authorList>
    </citation>
    <scope>NUCLEOTIDE SEQUENCE</scope>
    <source>
        <strain evidence="4">BDU 30311</strain>
    </source>
</reference>
<dbReference type="EMBL" id="KU958148">
    <property type="protein sequence ID" value="ARI47214.1"/>
    <property type="molecule type" value="Genomic_DNA"/>
</dbReference>
<comment type="similarity">
    <text evidence="1">Belongs to the phycobiliprotein family.</text>
</comment>
<organism evidence="4">
    <name type="scientific">Halospirulina tapeticola BDU 30311</name>
    <dbReference type="NCBI Taxonomy" id="1977281"/>
    <lineage>
        <taxon>Bacteria</taxon>
        <taxon>Bacillati</taxon>
        <taxon>Cyanobacteriota</taxon>
        <taxon>Cyanophyceae</taxon>
        <taxon>Spirulinales</taxon>
        <taxon>Spirulinaceae</taxon>
        <taxon>Halospirulina</taxon>
    </lineage>
</organism>
<dbReference type="InterPro" id="IPR012128">
    <property type="entry name" value="Phycobilisome_asu/bsu"/>
</dbReference>
<dbReference type="GO" id="GO:0015979">
    <property type="term" value="P:photosynthesis"/>
    <property type="evidence" value="ECO:0007669"/>
    <property type="project" value="InterPro"/>
</dbReference>
<protein>
    <submittedName>
        <fullName evidence="4">CpcA</fullName>
    </submittedName>
</protein>
<sequence length="72" mass="7796">MKTPITEAISAADAQGRFVSNTELQFVNGRLDRAQASMEAARALTNKSNDLINGAANAVYQKFPYTTQMQGT</sequence>